<dbReference type="GO" id="GO:0000160">
    <property type="term" value="P:phosphorelay signal transduction system"/>
    <property type="evidence" value="ECO:0007669"/>
    <property type="project" value="UniProtKB-KW"/>
</dbReference>
<dbReference type="PANTHER" id="PTHR43155:SF2">
    <property type="entry name" value="CYCLIC DI-GMP PHOSPHODIESTERASE PA4108"/>
    <property type="match status" value="1"/>
</dbReference>
<feature type="domain" description="HD-GYP" evidence="4">
    <location>
        <begin position="218"/>
        <end position="413"/>
    </location>
</feature>
<dbReference type="GO" id="GO:0004672">
    <property type="term" value="F:protein kinase activity"/>
    <property type="evidence" value="ECO:0007669"/>
    <property type="project" value="UniProtKB-ARBA"/>
</dbReference>
<dbReference type="Pfam" id="PF01627">
    <property type="entry name" value="Hpt"/>
    <property type="match status" value="1"/>
</dbReference>
<dbReference type="AlphaFoldDB" id="A0A553JRR9"/>
<reference evidence="6" key="1">
    <citation type="submission" date="2019-07" db="EMBL/GenBank/DDBJ databases">
        <title>Shewanella sp. YLB-08 draft genomic sequence.</title>
        <authorList>
            <person name="Yu L."/>
        </authorList>
    </citation>
    <scope>NUCLEOTIDE SEQUENCE [LARGE SCALE GENOMIC DNA]</scope>
    <source>
        <strain evidence="6">JCM 20706</strain>
    </source>
</reference>
<dbReference type="EMBL" id="VKGK01000006">
    <property type="protein sequence ID" value="TRY15061.1"/>
    <property type="molecule type" value="Genomic_DNA"/>
</dbReference>
<evidence type="ECO:0000256" key="1">
    <source>
        <dbReference type="ARBA" id="ARBA00023012"/>
    </source>
</evidence>
<dbReference type="GO" id="GO:0008081">
    <property type="term" value="F:phosphoric diester hydrolase activity"/>
    <property type="evidence" value="ECO:0007669"/>
    <property type="project" value="UniProtKB-ARBA"/>
</dbReference>
<dbReference type="CDD" id="cd00088">
    <property type="entry name" value="HPT"/>
    <property type="match status" value="1"/>
</dbReference>
<name>A0A553JRR9_SHEHA</name>
<dbReference type="PROSITE" id="PS51832">
    <property type="entry name" value="HD_GYP"/>
    <property type="match status" value="1"/>
</dbReference>
<dbReference type="Proteomes" id="UP000318126">
    <property type="component" value="Unassembled WGS sequence"/>
</dbReference>
<dbReference type="Gene3D" id="1.10.3210.10">
    <property type="entry name" value="Hypothetical protein af1432"/>
    <property type="match status" value="1"/>
</dbReference>
<dbReference type="Gene3D" id="1.20.120.160">
    <property type="entry name" value="HPT domain"/>
    <property type="match status" value="1"/>
</dbReference>
<dbReference type="PANTHER" id="PTHR43155">
    <property type="entry name" value="CYCLIC DI-GMP PHOSPHODIESTERASE PA4108-RELATED"/>
    <property type="match status" value="1"/>
</dbReference>
<proteinExistence type="predicted"/>
<dbReference type="InterPro" id="IPR003607">
    <property type="entry name" value="HD/PDEase_dom"/>
</dbReference>
<dbReference type="InterPro" id="IPR008207">
    <property type="entry name" value="Sig_transdc_His_kin_Hpt_dom"/>
</dbReference>
<dbReference type="SMART" id="SM00073">
    <property type="entry name" value="HPT"/>
    <property type="match status" value="1"/>
</dbReference>
<dbReference type="InterPro" id="IPR036641">
    <property type="entry name" value="HPT_dom_sf"/>
</dbReference>
<sequence>MADLNNSFVGSSDHQIDSEAMGEFFDDFLSAHQTCDTVLIQLEHDPENSELLNSLFRAIHTIKGNLVFVGLKELTPLIQSLEDLLDAIRKNSIAYDSLLCDVILLTLDRTENMVKAIVGGTPLILSEVDIDTLCVNISCMVDVEPKDRIQYVRTCLFILDPDTHLNTPLDTLETSIDEAVIKSSDNETSTTLNRELQVNTNYLVSDKSISHKDVSDVLLEYDVEIDEDILFFIGLIVPLESRSFYWKGRTLRLLILSLAMNEKSGQRVDATQLTVAVLMHDLGMSFLPRSLLMNTGALNETEIIALQRHPGAGSLLLNQSEKWSDAAQIVLQHHEQVDGSGYPNHLTEDKICDGAKILAIADTFDARSHERAHHTLLKRPLVRTMIEVNNFSGTQFDPFWVDIFNQVVRGDEA</sequence>
<dbReference type="PROSITE" id="PS50894">
    <property type="entry name" value="HPT"/>
    <property type="match status" value="1"/>
</dbReference>
<dbReference type="OrthoDB" id="9816273at2"/>
<evidence type="ECO:0000313" key="5">
    <source>
        <dbReference type="EMBL" id="TRY15061.1"/>
    </source>
</evidence>
<dbReference type="InterPro" id="IPR037522">
    <property type="entry name" value="HD_GYP_dom"/>
</dbReference>
<evidence type="ECO:0000256" key="2">
    <source>
        <dbReference type="PROSITE-ProRule" id="PRU00110"/>
    </source>
</evidence>
<evidence type="ECO:0000259" key="3">
    <source>
        <dbReference type="PROSITE" id="PS50894"/>
    </source>
</evidence>
<dbReference type="RefSeq" id="WP_143563848.1">
    <property type="nucleotide sequence ID" value="NZ_BMPL01000005.1"/>
</dbReference>
<keyword evidence="1" id="KW-0902">Two-component regulatory system</keyword>
<comment type="caution">
    <text evidence="5">The sequence shown here is derived from an EMBL/GenBank/DDBJ whole genome shotgun (WGS) entry which is preliminary data.</text>
</comment>
<feature type="domain" description="HPt" evidence="3">
    <location>
        <begin position="13"/>
        <end position="117"/>
    </location>
</feature>
<evidence type="ECO:0000259" key="4">
    <source>
        <dbReference type="PROSITE" id="PS51832"/>
    </source>
</evidence>
<gene>
    <name evidence="5" type="ORF">FN961_07065</name>
</gene>
<organism evidence="5 6">
    <name type="scientific">Shewanella hanedai</name>
    <name type="common">Alteromonas hanedai</name>
    <dbReference type="NCBI Taxonomy" id="25"/>
    <lineage>
        <taxon>Bacteria</taxon>
        <taxon>Pseudomonadati</taxon>
        <taxon>Pseudomonadota</taxon>
        <taxon>Gammaproteobacteria</taxon>
        <taxon>Alteromonadales</taxon>
        <taxon>Shewanellaceae</taxon>
        <taxon>Shewanella</taxon>
    </lineage>
</organism>
<feature type="modified residue" description="Phosphohistidine" evidence="2">
    <location>
        <position position="60"/>
    </location>
</feature>
<dbReference type="SUPFAM" id="SSF109604">
    <property type="entry name" value="HD-domain/PDEase-like"/>
    <property type="match status" value="1"/>
</dbReference>
<dbReference type="CDD" id="cd00077">
    <property type="entry name" value="HDc"/>
    <property type="match status" value="1"/>
</dbReference>
<keyword evidence="2" id="KW-0597">Phosphoprotein</keyword>
<dbReference type="Pfam" id="PF13487">
    <property type="entry name" value="HD_5"/>
    <property type="match status" value="1"/>
</dbReference>
<protein>
    <submittedName>
        <fullName evidence="5">HD domain-containing protein</fullName>
    </submittedName>
</protein>
<keyword evidence="6" id="KW-1185">Reference proteome</keyword>
<dbReference type="SUPFAM" id="SSF47226">
    <property type="entry name" value="Histidine-containing phosphotransfer domain, HPT domain"/>
    <property type="match status" value="1"/>
</dbReference>
<evidence type="ECO:0000313" key="6">
    <source>
        <dbReference type="Proteomes" id="UP000318126"/>
    </source>
</evidence>
<accession>A0A553JRR9</accession>